<name>D8RWZ2_SELML</name>
<dbReference type="AlphaFoldDB" id="D8RWZ2"/>
<proteinExistence type="predicted"/>
<sequence length="395" mass="41620">MVAAAASPLPYRLVASVASEAMGIGKSSDVLTVLGGKASCRRKFVLNVHLLDESGNLAANVTKDVTIVASVAYAHDHSPVVRDDKPFLAEPPLFTTFNGVEFPAQERPTRMVSGRASFKLAISLLSSKCDNRLFCICFTPHFGPDSPSSSSASPPLCAPCYSKPIRSISRKRTQSTPLLTIPIVNAVAPPPPPPPRSPAGHSHSSTLSPTSSPPNSGTLTSDEQNSPPLVINSCSSAPVSPTAAATATAAATTTAATTRPFKPYASVGACNLPLSDFQLGCSINGAVAGNAAPPNSATATTASSSLIERVQQLRSASPTCPSAIVGGAGQVSLEEEEKSLQYIEVSLQEVNKELQRRKEELRSKRRRIREDEARMHSIIFQSSSWIESLSGRFSL</sequence>
<feature type="compositionally biased region" description="Low complexity" evidence="2">
    <location>
        <begin position="200"/>
        <end position="221"/>
    </location>
</feature>
<reference evidence="3 4" key="1">
    <citation type="journal article" date="2011" name="Science">
        <title>The Selaginella genome identifies genetic changes associated with the evolution of vascular plants.</title>
        <authorList>
            <person name="Banks J.A."/>
            <person name="Nishiyama T."/>
            <person name="Hasebe M."/>
            <person name="Bowman J.L."/>
            <person name="Gribskov M."/>
            <person name="dePamphilis C."/>
            <person name="Albert V.A."/>
            <person name="Aono N."/>
            <person name="Aoyama T."/>
            <person name="Ambrose B.A."/>
            <person name="Ashton N.W."/>
            <person name="Axtell M.J."/>
            <person name="Barker E."/>
            <person name="Barker M.S."/>
            <person name="Bennetzen J.L."/>
            <person name="Bonawitz N.D."/>
            <person name="Chapple C."/>
            <person name="Cheng C."/>
            <person name="Correa L.G."/>
            <person name="Dacre M."/>
            <person name="DeBarry J."/>
            <person name="Dreyer I."/>
            <person name="Elias M."/>
            <person name="Engstrom E.M."/>
            <person name="Estelle M."/>
            <person name="Feng L."/>
            <person name="Finet C."/>
            <person name="Floyd S.K."/>
            <person name="Frommer W.B."/>
            <person name="Fujita T."/>
            <person name="Gramzow L."/>
            <person name="Gutensohn M."/>
            <person name="Harholt J."/>
            <person name="Hattori M."/>
            <person name="Heyl A."/>
            <person name="Hirai T."/>
            <person name="Hiwatashi Y."/>
            <person name="Ishikawa M."/>
            <person name="Iwata M."/>
            <person name="Karol K.G."/>
            <person name="Koehler B."/>
            <person name="Kolukisaoglu U."/>
            <person name="Kubo M."/>
            <person name="Kurata T."/>
            <person name="Lalonde S."/>
            <person name="Li K."/>
            <person name="Li Y."/>
            <person name="Litt A."/>
            <person name="Lyons E."/>
            <person name="Manning G."/>
            <person name="Maruyama T."/>
            <person name="Michael T.P."/>
            <person name="Mikami K."/>
            <person name="Miyazaki S."/>
            <person name="Morinaga S."/>
            <person name="Murata T."/>
            <person name="Mueller-Roeber B."/>
            <person name="Nelson D.R."/>
            <person name="Obara M."/>
            <person name="Oguri Y."/>
            <person name="Olmstead R.G."/>
            <person name="Onodera N."/>
            <person name="Petersen B.L."/>
            <person name="Pils B."/>
            <person name="Prigge M."/>
            <person name="Rensing S.A."/>
            <person name="Riano-Pachon D.M."/>
            <person name="Roberts A.W."/>
            <person name="Sato Y."/>
            <person name="Scheller H.V."/>
            <person name="Schulz B."/>
            <person name="Schulz C."/>
            <person name="Shakirov E.V."/>
            <person name="Shibagaki N."/>
            <person name="Shinohara N."/>
            <person name="Shippen D.E."/>
            <person name="Soerensen I."/>
            <person name="Sotooka R."/>
            <person name="Sugimoto N."/>
            <person name="Sugita M."/>
            <person name="Sumikawa N."/>
            <person name="Tanurdzic M."/>
            <person name="Theissen G."/>
            <person name="Ulvskov P."/>
            <person name="Wakazuki S."/>
            <person name="Weng J.K."/>
            <person name="Willats W.W."/>
            <person name="Wipf D."/>
            <person name="Wolf P.G."/>
            <person name="Yang L."/>
            <person name="Zimmer A.D."/>
            <person name="Zhu Q."/>
            <person name="Mitros T."/>
            <person name="Hellsten U."/>
            <person name="Loque D."/>
            <person name="Otillar R."/>
            <person name="Salamov A."/>
            <person name="Schmutz J."/>
            <person name="Shapiro H."/>
            <person name="Lindquist E."/>
            <person name="Lucas S."/>
            <person name="Rokhsar D."/>
            <person name="Grigoriev I.V."/>
        </authorList>
    </citation>
    <scope>NUCLEOTIDE SEQUENCE [LARGE SCALE GENOMIC DNA]</scope>
</reference>
<gene>
    <name evidence="3" type="ORF">SELMODRAFT_442897</name>
</gene>
<protein>
    <submittedName>
        <fullName evidence="3">Uncharacterized protein</fullName>
    </submittedName>
</protein>
<dbReference type="Proteomes" id="UP000001514">
    <property type="component" value="Unassembled WGS sequence"/>
</dbReference>
<feature type="coiled-coil region" evidence="1">
    <location>
        <begin position="333"/>
        <end position="374"/>
    </location>
</feature>
<evidence type="ECO:0000256" key="2">
    <source>
        <dbReference type="SAM" id="MobiDB-lite"/>
    </source>
</evidence>
<dbReference type="EMBL" id="GL377593">
    <property type="protein sequence ID" value="EFJ23343.1"/>
    <property type="molecule type" value="Genomic_DNA"/>
</dbReference>
<dbReference type="eggNOG" id="ENOG502SJG3">
    <property type="taxonomic scope" value="Eukaryota"/>
</dbReference>
<keyword evidence="4" id="KW-1185">Reference proteome</keyword>
<feature type="compositionally biased region" description="Pro residues" evidence="2">
    <location>
        <begin position="188"/>
        <end position="197"/>
    </location>
</feature>
<evidence type="ECO:0000313" key="3">
    <source>
        <dbReference type="EMBL" id="EFJ23343.1"/>
    </source>
</evidence>
<evidence type="ECO:0000256" key="1">
    <source>
        <dbReference type="SAM" id="Coils"/>
    </source>
</evidence>
<organism evidence="4">
    <name type="scientific">Selaginella moellendorffii</name>
    <name type="common">Spikemoss</name>
    <dbReference type="NCBI Taxonomy" id="88036"/>
    <lineage>
        <taxon>Eukaryota</taxon>
        <taxon>Viridiplantae</taxon>
        <taxon>Streptophyta</taxon>
        <taxon>Embryophyta</taxon>
        <taxon>Tracheophyta</taxon>
        <taxon>Lycopodiopsida</taxon>
        <taxon>Selaginellales</taxon>
        <taxon>Selaginellaceae</taxon>
        <taxon>Selaginella</taxon>
    </lineage>
</organism>
<accession>D8RWZ2</accession>
<dbReference type="HOGENOM" id="CLU_032760_0_0_1"/>
<dbReference type="Gramene" id="EFJ23343">
    <property type="protein sequence ID" value="EFJ23343"/>
    <property type="gene ID" value="SELMODRAFT_442897"/>
</dbReference>
<dbReference type="KEGG" id="smo:SELMODRAFT_442897"/>
<feature type="compositionally biased region" description="Polar residues" evidence="2">
    <location>
        <begin position="222"/>
        <end position="233"/>
    </location>
</feature>
<keyword evidence="1" id="KW-0175">Coiled coil</keyword>
<feature type="region of interest" description="Disordered" evidence="2">
    <location>
        <begin position="184"/>
        <end position="233"/>
    </location>
</feature>
<dbReference type="OMA" id="AQDRPTR"/>
<dbReference type="InParanoid" id="D8RWZ2"/>
<evidence type="ECO:0000313" key="4">
    <source>
        <dbReference type="Proteomes" id="UP000001514"/>
    </source>
</evidence>